<dbReference type="OrthoDB" id="9769314at2"/>
<feature type="domain" description="LysM" evidence="3">
    <location>
        <begin position="51"/>
        <end position="96"/>
    </location>
</feature>
<dbReference type="InterPro" id="IPR018392">
    <property type="entry name" value="LysM"/>
</dbReference>
<dbReference type="PANTHER" id="PTHR46066">
    <property type="entry name" value="CHITINASE DOMAIN-CONTAINING PROTEIN 1 FAMILY MEMBER"/>
    <property type="match status" value="1"/>
</dbReference>
<dbReference type="SUPFAM" id="SSF51445">
    <property type="entry name" value="(Trans)glycosidases"/>
    <property type="match status" value="1"/>
</dbReference>
<keyword evidence="1" id="KW-0378">Hydrolase</keyword>
<dbReference type="Gene3D" id="3.10.350.10">
    <property type="entry name" value="LysM domain"/>
    <property type="match status" value="2"/>
</dbReference>
<dbReference type="InterPro" id="IPR029070">
    <property type="entry name" value="Chitinase_insertion_sf"/>
</dbReference>
<dbReference type="SUPFAM" id="SSF54106">
    <property type="entry name" value="LysM domain"/>
    <property type="match status" value="2"/>
</dbReference>
<dbReference type="Gene3D" id="3.20.20.80">
    <property type="entry name" value="Glycosidases"/>
    <property type="match status" value="1"/>
</dbReference>
<evidence type="ECO:0000256" key="2">
    <source>
        <dbReference type="ARBA" id="ARBA00023295"/>
    </source>
</evidence>
<feature type="domain" description="GH18" evidence="4">
    <location>
        <begin position="107"/>
        <end position="425"/>
    </location>
</feature>
<protein>
    <submittedName>
        <fullName evidence="5">Spore germination protein</fullName>
    </submittedName>
</protein>
<dbReference type="InterPro" id="IPR011583">
    <property type="entry name" value="Chitinase_II/V-like_cat"/>
</dbReference>
<gene>
    <name evidence="5" type="ORF">SAMN02745136_04834</name>
</gene>
<name>A0A1M7AEG0_9FIRM</name>
<dbReference type="SMART" id="SM00257">
    <property type="entry name" value="LysM"/>
    <property type="match status" value="2"/>
</dbReference>
<proteinExistence type="predicted"/>
<sequence>MTIYVVKPGDTISSIANQYGVTSNRIITDNELTNANNLLVGQSLVIQFPEVIHTVAEGDTLYGIAQEYGVTPTRLLQNNPWIANTEFLIPGTVLVIRFRRDENFGDIVINAYAYPYIDRTVLRKTLPFLTYLSLFTYGFTPEGDLIPIDDTELIQLARDYNVAPLMVLAPMDAGGNFSNEIAHAMFTNPEGQSRLIDNILSNVQNKNYSGVDIDFEFVRPEDKEGFISFISALKNKLEPNGYILTVALAPKTSGEQAGLLYQAHDYPRIGAIADKVLLMTYEWGYTYSSPMATAPLNSVRRVLSYGVSVIDPDKILMGMPNYAYDWPLPYVEGQSKAETISNVQAIERGVQYGVTIQFDEASQAPFYYYTNSDGVEHVVWFDDARSMNAKYRLIPEFKLNGAGVWQIMNYFPGMWLVVNNLFNVAKVL</sequence>
<dbReference type="CDD" id="cd02874">
    <property type="entry name" value="GH18_CFLE_spore_hydrolase"/>
    <property type="match status" value="1"/>
</dbReference>
<dbReference type="AlphaFoldDB" id="A0A1M7AEG0"/>
<dbReference type="Proteomes" id="UP000184386">
    <property type="component" value="Unassembled WGS sequence"/>
</dbReference>
<dbReference type="STRING" id="1121322.SAMN02745136_04834"/>
<dbReference type="InterPro" id="IPR041704">
    <property type="entry name" value="CFLE_GH18"/>
</dbReference>
<accession>A0A1M7AEG0</accession>
<reference evidence="5 6" key="1">
    <citation type="submission" date="2016-11" db="EMBL/GenBank/DDBJ databases">
        <authorList>
            <person name="Jaros S."/>
            <person name="Januszkiewicz K."/>
            <person name="Wedrychowicz H."/>
        </authorList>
    </citation>
    <scope>NUCLEOTIDE SEQUENCE [LARGE SCALE GENOMIC DNA]</scope>
    <source>
        <strain evidence="5 6">DSM 15929</strain>
    </source>
</reference>
<dbReference type="GO" id="GO:0070492">
    <property type="term" value="F:oligosaccharide binding"/>
    <property type="evidence" value="ECO:0007669"/>
    <property type="project" value="TreeGrafter"/>
</dbReference>
<evidence type="ECO:0000259" key="4">
    <source>
        <dbReference type="PROSITE" id="PS51910"/>
    </source>
</evidence>
<evidence type="ECO:0000313" key="5">
    <source>
        <dbReference type="EMBL" id="SHL40996.1"/>
    </source>
</evidence>
<dbReference type="CDD" id="cd00118">
    <property type="entry name" value="LysM"/>
    <property type="match status" value="2"/>
</dbReference>
<dbReference type="GO" id="GO:0008061">
    <property type="term" value="F:chitin binding"/>
    <property type="evidence" value="ECO:0007669"/>
    <property type="project" value="InterPro"/>
</dbReference>
<keyword evidence="2" id="KW-0326">Glycosidase</keyword>
<dbReference type="InterPro" id="IPR036779">
    <property type="entry name" value="LysM_dom_sf"/>
</dbReference>
<evidence type="ECO:0000256" key="1">
    <source>
        <dbReference type="ARBA" id="ARBA00022801"/>
    </source>
</evidence>
<dbReference type="RefSeq" id="WP_073279759.1">
    <property type="nucleotide sequence ID" value="NZ_FRAC01000032.1"/>
</dbReference>
<dbReference type="GO" id="GO:0016798">
    <property type="term" value="F:hydrolase activity, acting on glycosyl bonds"/>
    <property type="evidence" value="ECO:0007669"/>
    <property type="project" value="UniProtKB-KW"/>
</dbReference>
<dbReference type="Pfam" id="PF01476">
    <property type="entry name" value="LysM"/>
    <property type="match status" value="2"/>
</dbReference>
<dbReference type="Pfam" id="PF00704">
    <property type="entry name" value="Glyco_hydro_18"/>
    <property type="match status" value="1"/>
</dbReference>
<feature type="domain" description="LysM" evidence="3">
    <location>
        <begin position="2"/>
        <end position="46"/>
    </location>
</feature>
<evidence type="ECO:0000259" key="3">
    <source>
        <dbReference type="PROSITE" id="PS51782"/>
    </source>
</evidence>
<dbReference type="SMART" id="SM00636">
    <property type="entry name" value="Glyco_18"/>
    <property type="match status" value="1"/>
</dbReference>
<dbReference type="InterPro" id="IPR017853">
    <property type="entry name" value="GH"/>
</dbReference>
<organism evidence="5 6">
    <name type="scientific">Anaerocolumna jejuensis DSM 15929</name>
    <dbReference type="NCBI Taxonomy" id="1121322"/>
    <lineage>
        <taxon>Bacteria</taxon>
        <taxon>Bacillati</taxon>
        <taxon>Bacillota</taxon>
        <taxon>Clostridia</taxon>
        <taxon>Lachnospirales</taxon>
        <taxon>Lachnospiraceae</taxon>
        <taxon>Anaerocolumna</taxon>
    </lineage>
</organism>
<keyword evidence="6" id="KW-1185">Reference proteome</keyword>
<dbReference type="InterPro" id="IPR001223">
    <property type="entry name" value="Glyco_hydro18_cat"/>
</dbReference>
<dbReference type="PROSITE" id="PS51782">
    <property type="entry name" value="LYSM"/>
    <property type="match status" value="2"/>
</dbReference>
<dbReference type="GO" id="GO:0012505">
    <property type="term" value="C:endomembrane system"/>
    <property type="evidence" value="ECO:0007669"/>
    <property type="project" value="TreeGrafter"/>
</dbReference>
<dbReference type="Gene3D" id="3.10.50.10">
    <property type="match status" value="1"/>
</dbReference>
<dbReference type="PANTHER" id="PTHR46066:SF2">
    <property type="entry name" value="CHITINASE DOMAIN-CONTAINING PROTEIN 1"/>
    <property type="match status" value="1"/>
</dbReference>
<dbReference type="PROSITE" id="PS51910">
    <property type="entry name" value="GH18_2"/>
    <property type="match status" value="1"/>
</dbReference>
<dbReference type="GO" id="GO:0005975">
    <property type="term" value="P:carbohydrate metabolic process"/>
    <property type="evidence" value="ECO:0007669"/>
    <property type="project" value="InterPro"/>
</dbReference>
<dbReference type="EMBL" id="FRAC01000032">
    <property type="protein sequence ID" value="SHL40996.1"/>
    <property type="molecule type" value="Genomic_DNA"/>
</dbReference>
<evidence type="ECO:0000313" key="6">
    <source>
        <dbReference type="Proteomes" id="UP000184386"/>
    </source>
</evidence>